<evidence type="ECO:0000256" key="2">
    <source>
        <dbReference type="ARBA" id="ARBA00022741"/>
    </source>
</evidence>
<dbReference type="Gene3D" id="3.40.50.300">
    <property type="entry name" value="P-loop containing nucleotide triphosphate hydrolases"/>
    <property type="match status" value="1"/>
</dbReference>
<dbReference type="InterPro" id="IPR003593">
    <property type="entry name" value="AAA+_ATPase"/>
</dbReference>
<dbReference type="Pfam" id="PF00005">
    <property type="entry name" value="ABC_tran"/>
    <property type="match status" value="1"/>
</dbReference>
<dbReference type="PROSITE" id="PS50893">
    <property type="entry name" value="ABC_TRANSPORTER_2"/>
    <property type="match status" value="1"/>
</dbReference>
<keyword evidence="1" id="KW-0813">Transport</keyword>
<keyword evidence="3 5" id="KW-0067">ATP-binding</keyword>
<dbReference type="SUPFAM" id="SSF52540">
    <property type="entry name" value="P-loop containing nucleoside triphosphate hydrolases"/>
    <property type="match status" value="1"/>
</dbReference>
<dbReference type="Proteomes" id="UP000185003">
    <property type="component" value="Unassembled WGS sequence"/>
</dbReference>
<dbReference type="PANTHER" id="PTHR42939:SF1">
    <property type="entry name" value="ABC TRANSPORTER ATP-BINDING PROTEIN ALBC-RELATED"/>
    <property type="match status" value="1"/>
</dbReference>
<feature type="domain" description="ABC transporter" evidence="4">
    <location>
        <begin position="2"/>
        <end position="227"/>
    </location>
</feature>
<dbReference type="GO" id="GO:0016887">
    <property type="term" value="F:ATP hydrolysis activity"/>
    <property type="evidence" value="ECO:0007669"/>
    <property type="project" value="InterPro"/>
</dbReference>
<dbReference type="InterPro" id="IPR027417">
    <property type="entry name" value="P-loop_NTPase"/>
</dbReference>
<dbReference type="AlphaFoldDB" id="A0A1N6K481"/>
<evidence type="ECO:0000256" key="1">
    <source>
        <dbReference type="ARBA" id="ARBA00022448"/>
    </source>
</evidence>
<dbReference type="EMBL" id="FSRA01000002">
    <property type="protein sequence ID" value="SIO51365.1"/>
    <property type="molecule type" value="Genomic_DNA"/>
</dbReference>
<proteinExistence type="predicted"/>
<keyword evidence="2" id="KW-0547">Nucleotide-binding</keyword>
<dbReference type="GO" id="GO:0005524">
    <property type="term" value="F:ATP binding"/>
    <property type="evidence" value="ECO:0007669"/>
    <property type="project" value="UniProtKB-KW"/>
</dbReference>
<dbReference type="SMART" id="SM00382">
    <property type="entry name" value="AAA"/>
    <property type="match status" value="1"/>
</dbReference>
<dbReference type="CDD" id="cd03230">
    <property type="entry name" value="ABC_DR_subfamily_A"/>
    <property type="match status" value="1"/>
</dbReference>
<dbReference type="InterPro" id="IPR003439">
    <property type="entry name" value="ABC_transporter-like_ATP-bd"/>
</dbReference>
<evidence type="ECO:0000313" key="6">
    <source>
        <dbReference type="Proteomes" id="UP000185003"/>
    </source>
</evidence>
<sequence>MISLQQLHFHYRKAQPVLKDVNLSLQPGRIYGLLGKNGAGKSSLLYQFCGLLFPISGQCRVMGYEPAKRQPAFLQQVYLLPESFHLPDMNIAQYLRLFAPFYPSFDHEAFKRHIVAFEIPDGQSLQALSHGEQKKVLISFALATRAKVLLMDEPTNGLDIPSKRQFRKVIAGCLEPDQCMIISTHQVKDLDSLIDEVLILEDHGILLQESVARITEKLSFRQVMSLEESEAPIYSEGSLKGYVVVAVNRQAEHSRLDMEMFFNAVMVEKEKIVSLFQQ</sequence>
<reference evidence="6" key="1">
    <citation type="submission" date="2016-11" db="EMBL/GenBank/DDBJ databases">
        <authorList>
            <person name="Varghese N."/>
            <person name="Submissions S."/>
        </authorList>
    </citation>
    <scope>NUCLEOTIDE SEQUENCE [LARGE SCALE GENOMIC DNA]</scope>
    <source>
        <strain evidence="6">DSM 24787</strain>
    </source>
</reference>
<dbReference type="InterPro" id="IPR051782">
    <property type="entry name" value="ABC_Transporter_VariousFunc"/>
</dbReference>
<evidence type="ECO:0000256" key="3">
    <source>
        <dbReference type="ARBA" id="ARBA00022840"/>
    </source>
</evidence>
<dbReference type="OrthoDB" id="9785229at2"/>
<dbReference type="RefSeq" id="WP_074242313.1">
    <property type="nucleotide sequence ID" value="NZ_FSRA01000002.1"/>
</dbReference>
<name>A0A1N6K481_9BACT</name>
<organism evidence="5 6">
    <name type="scientific">Chitinophaga niabensis</name>
    <dbReference type="NCBI Taxonomy" id="536979"/>
    <lineage>
        <taxon>Bacteria</taxon>
        <taxon>Pseudomonadati</taxon>
        <taxon>Bacteroidota</taxon>
        <taxon>Chitinophagia</taxon>
        <taxon>Chitinophagales</taxon>
        <taxon>Chitinophagaceae</taxon>
        <taxon>Chitinophaga</taxon>
    </lineage>
</organism>
<dbReference type="PANTHER" id="PTHR42939">
    <property type="entry name" value="ABC TRANSPORTER ATP-BINDING PROTEIN ALBC-RELATED"/>
    <property type="match status" value="1"/>
</dbReference>
<dbReference type="STRING" id="536979.SAMN04488055_5045"/>
<keyword evidence="6" id="KW-1185">Reference proteome</keyword>
<protein>
    <submittedName>
        <fullName evidence="5">ABC-2 type transport system ATP-binding protein</fullName>
    </submittedName>
</protein>
<gene>
    <name evidence="5" type="ORF">SAMN04488055_5045</name>
</gene>
<evidence type="ECO:0000313" key="5">
    <source>
        <dbReference type="EMBL" id="SIO51365.1"/>
    </source>
</evidence>
<evidence type="ECO:0000259" key="4">
    <source>
        <dbReference type="PROSITE" id="PS50893"/>
    </source>
</evidence>
<accession>A0A1N6K481</accession>